<feature type="transmembrane region" description="Helical" evidence="1">
    <location>
        <begin position="7"/>
        <end position="29"/>
    </location>
</feature>
<evidence type="ECO:0000256" key="1">
    <source>
        <dbReference type="SAM" id="Phobius"/>
    </source>
</evidence>
<feature type="transmembrane region" description="Helical" evidence="1">
    <location>
        <begin position="41"/>
        <end position="58"/>
    </location>
</feature>
<accession>A0ABU1TJG4</accession>
<keyword evidence="1" id="KW-1133">Transmembrane helix</keyword>
<name>A0ABU1TJG4_9SPHI</name>
<comment type="caution">
    <text evidence="2">The sequence shown here is derived from an EMBL/GenBank/DDBJ whole genome shotgun (WGS) entry which is preliminary data.</text>
</comment>
<keyword evidence="1" id="KW-0472">Membrane</keyword>
<organism evidence="2 3">
    <name type="scientific">Mucilaginibacter pocheonensis</name>
    <dbReference type="NCBI Taxonomy" id="398050"/>
    <lineage>
        <taxon>Bacteria</taxon>
        <taxon>Pseudomonadati</taxon>
        <taxon>Bacteroidota</taxon>
        <taxon>Sphingobacteriia</taxon>
        <taxon>Sphingobacteriales</taxon>
        <taxon>Sphingobacteriaceae</taxon>
        <taxon>Mucilaginibacter</taxon>
    </lineage>
</organism>
<dbReference type="EMBL" id="JAVDUU010000006">
    <property type="protein sequence ID" value="MDR6945379.1"/>
    <property type="molecule type" value="Genomic_DNA"/>
</dbReference>
<reference evidence="2 3" key="1">
    <citation type="submission" date="2023-07" db="EMBL/GenBank/DDBJ databases">
        <title>Sorghum-associated microbial communities from plants grown in Nebraska, USA.</title>
        <authorList>
            <person name="Schachtman D."/>
        </authorList>
    </citation>
    <scope>NUCLEOTIDE SEQUENCE [LARGE SCALE GENOMIC DNA]</scope>
    <source>
        <strain evidence="2 3">3262</strain>
    </source>
</reference>
<proteinExistence type="predicted"/>
<protein>
    <submittedName>
        <fullName evidence="2">Uncharacterized protein</fullName>
    </submittedName>
</protein>
<dbReference type="Proteomes" id="UP001247620">
    <property type="component" value="Unassembled WGS sequence"/>
</dbReference>
<evidence type="ECO:0000313" key="2">
    <source>
        <dbReference type="EMBL" id="MDR6945379.1"/>
    </source>
</evidence>
<sequence length="89" mass="9971">MLKNNSIMAGIIYGLTLPVISVFVFLYILKGNFLIFNKPGVPYLVAIGLNLLIARYCSRKKLDKTVMGIAAVTFIFMLAVFIFKLQPIK</sequence>
<keyword evidence="3" id="KW-1185">Reference proteome</keyword>
<keyword evidence="1" id="KW-0812">Transmembrane</keyword>
<evidence type="ECO:0000313" key="3">
    <source>
        <dbReference type="Proteomes" id="UP001247620"/>
    </source>
</evidence>
<gene>
    <name evidence="2" type="ORF">J2W55_005251</name>
</gene>
<feature type="transmembrane region" description="Helical" evidence="1">
    <location>
        <begin position="65"/>
        <end position="83"/>
    </location>
</feature>